<dbReference type="Proteomes" id="UP001150581">
    <property type="component" value="Unassembled WGS sequence"/>
</dbReference>
<accession>A0ACC1I1T8</accession>
<feature type="non-terminal residue" evidence="1">
    <location>
        <position position="530"/>
    </location>
</feature>
<comment type="caution">
    <text evidence="1">The sequence shown here is derived from an EMBL/GenBank/DDBJ whole genome shotgun (WGS) entry which is preliminary data.</text>
</comment>
<protein>
    <submittedName>
        <fullName evidence="1">Uncharacterized protein</fullName>
    </submittedName>
</protein>
<evidence type="ECO:0000313" key="1">
    <source>
        <dbReference type="EMBL" id="KAJ1882020.1"/>
    </source>
</evidence>
<reference evidence="1" key="1">
    <citation type="submission" date="2022-07" db="EMBL/GenBank/DDBJ databases">
        <title>Phylogenomic reconstructions and comparative analyses of Kickxellomycotina fungi.</title>
        <authorList>
            <person name="Reynolds N.K."/>
            <person name="Stajich J.E."/>
            <person name="Barry K."/>
            <person name="Grigoriev I.V."/>
            <person name="Crous P."/>
            <person name="Smith M.E."/>
        </authorList>
    </citation>
    <scope>NUCLEOTIDE SEQUENCE</scope>
    <source>
        <strain evidence="1">Benny 63K</strain>
    </source>
</reference>
<proteinExistence type="predicted"/>
<name>A0ACC1I1T8_9FUNG</name>
<dbReference type="EMBL" id="JANBPG010003292">
    <property type="protein sequence ID" value="KAJ1882020.1"/>
    <property type="molecule type" value="Genomic_DNA"/>
</dbReference>
<gene>
    <name evidence="1" type="ORF">LPJ66_011219</name>
</gene>
<keyword evidence="2" id="KW-1185">Reference proteome</keyword>
<evidence type="ECO:0000313" key="2">
    <source>
        <dbReference type="Proteomes" id="UP001150581"/>
    </source>
</evidence>
<organism evidence="1 2">
    <name type="scientific">Kickxella alabastrina</name>
    <dbReference type="NCBI Taxonomy" id="61397"/>
    <lineage>
        <taxon>Eukaryota</taxon>
        <taxon>Fungi</taxon>
        <taxon>Fungi incertae sedis</taxon>
        <taxon>Zoopagomycota</taxon>
        <taxon>Kickxellomycotina</taxon>
        <taxon>Kickxellomycetes</taxon>
        <taxon>Kickxellales</taxon>
        <taxon>Kickxellaceae</taxon>
        <taxon>Kickxella</taxon>
    </lineage>
</organism>
<sequence>MHSDYAAFRSLANPMPPMLWHSAAGRMRSPAEIAERLDQLQWFGRGGFTHDACIINRRLLIVADKFEDAYRDRFTRAFLSGDCTQMRAHAAVMENIRGGRGCIRLLTDAHPLFSAQEDLGTDAFGADSPYARVLAASDCTSDSHSFGLFLDGLQALVEEHSHVVSLALPPPTLPASALFCFVQALFSPSGVALRTLQKLYAHLRAIPVGTFDTVSVPGTRVAPDEATKDILYLTTVAEVVALLLAAADSWAVMQPVGLLMELGRRCVFGAFEDVIGDYVQLERRIIERSYAESLGRWMVKSKERLNQPPPPSAVAAAAGILAGRIDAKAEAERPRRNSVSSARILGGAAGMESSRTVNFSQRRLQIDEYKARVLKVLEVKLGISLSSEMQGIDGGSDDAEGDDAEGDDAGGSSAGVGLTKFDAVSRRWPSGGAQTKPIHQGRTVVGEVLWNSPVSIDLSLNMVLTNRDAIDRLAVFAEAPPDMRLRKLAQEAIESVFCILLQSVGNHVRPAFSKILAELKDLEQTAMVVM</sequence>